<feature type="signal peptide" evidence="2">
    <location>
        <begin position="1"/>
        <end position="24"/>
    </location>
</feature>
<keyword evidence="4" id="KW-1185">Reference proteome</keyword>
<gene>
    <name evidence="3" type="ORF">ACFO5Q_18760</name>
</gene>
<dbReference type="Gene3D" id="3.40.50.150">
    <property type="entry name" value="Vaccinia Virus protein VP39"/>
    <property type="match status" value="1"/>
</dbReference>
<evidence type="ECO:0000313" key="4">
    <source>
        <dbReference type="Proteomes" id="UP001595776"/>
    </source>
</evidence>
<feature type="chain" id="PRO_5045652782" evidence="2">
    <location>
        <begin position="25"/>
        <end position="279"/>
    </location>
</feature>
<evidence type="ECO:0000313" key="3">
    <source>
        <dbReference type="EMBL" id="MFC4349898.1"/>
    </source>
</evidence>
<dbReference type="GO" id="GO:0008168">
    <property type="term" value="F:methyltransferase activity"/>
    <property type="evidence" value="ECO:0007669"/>
    <property type="project" value="UniProtKB-KW"/>
</dbReference>
<evidence type="ECO:0000256" key="1">
    <source>
        <dbReference type="SAM" id="MobiDB-lite"/>
    </source>
</evidence>
<feature type="region of interest" description="Disordered" evidence="1">
    <location>
        <begin position="238"/>
        <end position="279"/>
    </location>
</feature>
<dbReference type="InterPro" id="IPR016980">
    <property type="entry name" value="S-AdoMet-dep_MeTrfase_Alr7345"/>
</dbReference>
<dbReference type="GO" id="GO:0032259">
    <property type="term" value="P:methylation"/>
    <property type="evidence" value="ECO:0007669"/>
    <property type="project" value="UniProtKB-KW"/>
</dbReference>
<comment type="caution">
    <text evidence="3">The sequence shown here is derived from an EMBL/GenBank/DDBJ whole genome shotgun (WGS) entry which is preliminary data.</text>
</comment>
<dbReference type="Proteomes" id="UP001595776">
    <property type="component" value="Unassembled WGS sequence"/>
</dbReference>
<proteinExistence type="predicted"/>
<sequence length="279" mass="30187">MKTFFKAAAVALSMGGMLAGAATADHHGHSASAKLDGILAAQPDEAKARYQYRHPKETLEFFGVEPGMTVADTLPGAYYSRILLPYLGDDGALIGVQYSMTHRGIDYKGDAEKLAKHKAWPARFTEMAEDWRGGSKAAISAHLFGDFPASMDGTVDVFLMLRATHHLNKHDGAAGTLKSALADIMRVLKPGGTLGIVQHRAPEGSSDEWAKGFNGYVKQSAVIKAVTDAGFEFVEASEMNANPKDQPTESDYVWRLPPSGDAKDIGESDRMTLKFRKPE</sequence>
<dbReference type="EMBL" id="JBHSCR010000036">
    <property type="protein sequence ID" value="MFC4349898.1"/>
    <property type="molecule type" value="Genomic_DNA"/>
</dbReference>
<dbReference type="SUPFAM" id="SSF53335">
    <property type="entry name" value="S-adenosyl-L-methionine-dependent methyltransferases"/>
    <property type="match status" value="1"/>
</dbReference>
<evidence type="ECO:0000256" key="2">
    <source>
        <dbReference type="SAM" id="SignalP"/>
    </source>
</evidence>
<dbReference type="PIRSF" id="PIRSF031679">
    <property type="entry name" value="Mtase_Alr7345_prd"/>
    <property type="match status" value="1"/>
</dbReference>
<feature type="compositionally biased region" description="Basic and acidic residues" evidence="1">
    <location>
        <begin position="261"/>
        <end position="279"/>
    </location>
</feature>
<dbReference type="InterPro" id="IPR029063">
    <property type="entry name" value="SAM-dependent_MTases_sf"/>
</dbReference>
<accession>A0ABV8UF53</accession>
<name>A0ABV8UF53_9PROT</name>
<reference evidence="4" key="1">
    <citation type="journal article" date="2019" name="Int. J. Syst. Evol. Microbiol.">
        <title>The Global Catalogue of Microorganisms (GCM) 10K type strain sequencing project: providing services to taxonomists for standard genome sequencing and annotation.</title>
        <authorList>
            <consortium name="The Broad Institute Genomics Platform"/>
            <consortium name="The Broad Institute Genome Sequencing Center for Infectious Disease"/>
            <person name="Wu L."/>
            <person name="Ma J."/>
        </authorList>
    </citation>
    <scope>NUCLEOTIDE SEQUENCE [LARGE SCALE GENOMIC DNA]</scope>
    <source>
        <strain evidence="4">CGMCC 1.15304</strain>
    </source>
</reference>
<keyword evidence="3" id="KW-0489">Methyltransferase</keyword>
<protein>
    <submittedName>
        <fullName evidence="3">Class I SAM-dependent methyltransferase</fullName>
    </submittedName>
</protein>
<keyword evidence="3" id="KW-0808">Transferase</keyword>
<keyword evidence="2" id="KW-0732">Signal</keyword>
<organism evidence="3 4">
    <name type="scientific">Kordiimonas lipolytica</name>
    <dbReference type="NCBI Taxonomy" id="1662421"/>
    <lineage>
        <taxon>Bacteria</taxon>
        <taxon>Pseudomonadati</taxon>
        <taxon>Pseudomonadota</taxon>
        <taxon>Alphaproteobacteria</taxon>
        <taxon>Kordiimonadales</taxon>
        <taxon>Kordiimonadaceae</taxon>
        <taxon>Kordiimonas</taxon>
    </lineage>
</organism>
<dbReference type="RefSeq" id="WP_068144308.1">
    <property type="nucleotide sequence ID" value="NZ_JBHSCR010000036.1"/>
</dbReference>